<evidence type="ECO:0000313" key="2">
    <source>
        <dbReference type="Proteomes" id="UP001318860"/>
    </source>
</evidence>
<accession>A0ABR0XQD1</accession>
<dbReference type="PANTHER" id="PTHR33116:SF86">
    <property type="entry name" value="REVERSE TRANSCRIPTASE DOMAIN-CONTAINING PROTEIN"/>
    <property type="match status" value="1"/>
</dbReference>
<dbReference type="EMBL" id="JABTTQ020000003">
    <property type="protein sequence ID" value="KAK6161362.1"/>
    <property type="molecule type" value="Genomic_DNA"/>
</dbReference>
<dbReference type="Proteomes" id="UP001318860">
    <property type="component" value="Unassembled WGS sequence"/>
</dbReference>
<sequence length="213" mass="24666">MSCFRIPQTICAKIEGACANFWWGMEGGRKKIHWLKWTELCRPKNMGGMGFRNLVEFNKALLAKQIWRIIRNPNSLVARVLKARYFRHGDIMEASIGTKPSYIWRSLLWSRDLIKQGASWRIGNGEQTRIFRDHWVPSLNNSLRYTSGGLAEDDRVEKLIGDGAWDEQMIRGNFLPYVADAIMSLPEPKEDREDCCFWRFDTKAIFGDRGTSS</sequence>
<proteinExistence type="predicted"/>
<evidence type="ECO:0000313" key="1">
    <source>
        <dbReference type="EMBL" id="KAK6161362.1"/>
    </source>
</evidence>
<comment type="caution">
    <text evidence="1">The sequence shown here is derived from an EMBL/GenBank/DDBJ whole genome shotgun (WGS) entry which is preliminary data.</text>
</comment>
<protein>
    <submittedName>
        <fullName evidence="1">Uncharacterized protein</fullName>
    </submittedName>
</protein>
<reference evidence="1 2" key="1">
    <citation type="journal article" date="2021" name="Comput. Struct. Biotechnol. J.">
        <title>De novo genome assembly of the potent medicinal plant Rehmannia glutinosa using nanopore technology.</title>
        <authorList>
            <person name="Ma L."/>
            <person name="Dong C."/>
            <person name="Song C."/>
            <person name="Wang X."/>
            <person name="Zheng X."/>
            <person name="Niu Y."/>
            <person name="Chen S."/>
            <person name="Feng W."/>
        </authorList>
    </citation>
    <scope>NUCLEOTIDE SEQUENCE [LARGE SCALE GENOMIC DNA]</scope>
    <source>
        <strain evidence="1">DH-2019</strain>
    </source>
</reference>
<name>A0ABR0XQD1_REHGL</name>
<gene>
    <name evidence="1" type="ORF">DH2020_004743</name>
</gene>
<dbReference type="PANTHER" id="PTHR33116">
    <property type="entry name" value="REVERSE TRANSCRIPTASE ZINC-BINDING DOMAIN-CONTAINING PROTEIN-RELATED-RELATED"/>
    <property type="match status" value="1"/>
</dbReference>
<keyword evidence="2" id="KW-1185">Reference proteome</keyword>
<organism evidence="1 2">
    <name type="scientific">Rehmannia glutinosa</name>
    <name type="common">Chinese foxglove</name>
    <dbReference type="NCBI Taxonomy" id="99300"/>
    <lineage>
        <taxon>Eukaryota</taxon>
        <taxon>Viridiplantae</taxon>
        <taxon>Streptophyta</taxon>
        <taxon>Embryophyta</taxon>
        <taxon>Tracheophyta</taxon>
        <taxon>Spermatophyta</taxon>
        <taxon>Magnoliopsida</taxon>
        <taxon>eudicotyledons</taxon>
        <taxon>Gunneridae</taxon>
        <taxon>Pentapetalae</taxon>
        <taxon>asterids</taxon>
        <taxon>lamiids</taxon>
        <taxon>Lamiales</taxon>
        <taxon>Orobanchaceae</taxon>
        <taxon>Rehmannieae</taxon>
        <taxon>Rehmannia</taxon>
    </lineage>
</organism>